<keyword evidence="1" id="KW-1133">Transmembrane helix</keyword>
<keyword evidence="3" id="KW-1185">Reference proteome</keyword>
<proteinExistence type="predicted"/>
<protein>
    <submittedName>
        <fullName evidence="2">Uncharacterized protein</fullName>
    </submittedName>
</protein>
<dbReference type="Proteomes" id="UP000443582">
    <property type="component" value="Unassembled WGS sequence"/>
</dbReference>
<feature type="transmembrane region" description="Helical" evidence="1">
    <location>
        <begin position="5"/>
        <end position="20"/>
    </location>
</feature>
<reference evidence="3" key="1">
    <citation type="journal article" date="2019" name="Int. J. Syst. Evol. Microbiol.">
        <title>Halobacteriovorax valvorus sp. nov., a novel prokaryotic predator isolated from coastal seawater of China.</title>
        <authorList>
            <person name="Chen M.-X."/>
        </authorList>
    </citation>
    <scope>NUCLEOTIDE SEQUENCE [LARGE SCALE GENOMIC DNA]</scope>
    <source>
        <strain evidence="3">BL9</strain>
    </source>
</reference>
<sequence>MLMLLPLDLFVIIIVVYFLLKKTSFKYIKLVCFLLLIPLLTLKIILIKELDNFVDKSFYPEGKYYDYLSDRESIARLALSQSSTLLYPLWAPYFIAVSQWRHGPGNKIYKDKREAEKFEVLSYDCFNNKIGSCEYYLKEFFSLKNDSPSIDKKNVNKVIDQYLNLRQTTDKIKHFALKNTLTGKREIVEQPYHCFDMYILKDIRKFQSDIKKFNQYEFYVKFLYNTFRSKECSLGGFVFVSYIRDLLTDDLILPSDIKKFSDDFKYIFNNLRDDELNTLVDHTLLKFKRNTKQLKLTAGEVFLKENLCVHKELEGRSINVKKACDYYRKF</sequence>
<keyword evidence="1" id="KW-0472">Membrane</keyword>
<name>A0ABY0IHT2_9BACT</name>
<keyword evidence="1" id="KW-0812">Transmembrane</keyword>
<gene>
    <name evidence="2" type="ORF">DAY19_01705</name>
</gene>
<accession>A0ABY0IHT2</accession>
<feature type="transmembrane region" description="Helical" evidence="1">
    <location>
        <begin position="27"/>
        <end position="47"/>
    </location>
</feature>
<organism evidence="2 3">
    <name type="scientific">Halobacteriovorax vibrionivorans</name>
    <dbReference type="NCBI Taxonomy" id="2152716"/>
    <lineage>
        <taxon>Bacteria</taxon>
        <taxon>Pseudomonadati</taxon>
        <taxon>Bdellovibrionota</taxon>
        <taxon>Bacteriovoracia</taxon>
        <taxon>Bacteriovoracales</taxon>
        <taxon>Halobacteriovoraceae</taxon>
        <taxon>Halobacteriovorax</taxon>
    </lineage>
</organism>
<comment type="caution">
    <text evidence="2">The sequence shown here is derived from an EMBL/GenBank/DDBJ whole genome shotgun (WGS) entry which is preliminary data.</text>
</comment>
<evidence type="ECO:0000313" key="2">
    <source>
        <dbReference type="EMBL" id="RZF22511.1"/>
    </source>
</evidence>
<dbReference type="EMBL" id="QDKL01000001">
    <property type="protein sequence ID" value="RZF22511.1"/>
    <property type="molecule type" value="Genomic_DNA"/>
</dbReference>
<evidence type="ECO:0000313" key="3">
    <source>
        <dbReference type="Proteomes" id="UP000443582"/>
    </source>
</evidence>
<dbReference type="RefSeq" id="WP_114705456.1">
    <property type="nucleotide sequence ID" value="NZ_QDKL01000001.1"/>
</dbReference>
<evidence type="ECO:0000256" key="1">
    <source>
        <dbReference type="SAM" id="Phobius"/>
    </source>
</evidence>